<evidence type="ECO:0000256" key="6">
    <source>
        <dbReference type="PROSITE-ProRule" id="PRU00283"/>
    </source>
</evidence>
<evidence type="ECO:0000256" key="1">
    <source>
        <dbReference type="ARBA" id="ARBA00004496"/>
    </source>
</evidence>
<feature type="binding site" evidence="6">
    <location>
        <begin position="162"/>
        <end position="169"/>
    </location>
    <ligand>
        <name>ATP</name>
        <dbReference type="ChEBI" id="CHEBI:30616"/>
    </ligand>
</feature>
<evidence type="ECO:0000313" key="11">
    <source>
        <dbReference type="EMBL" id="GIQ81571.1"/>
    </source>
</evidence>
<organism evidence="11 12">
    <name type="scientific">Kipferlia bialata</name>
    <dbReference type="NCBI Taxonomy" id="797122"/>
    <lineage>
        <taxon>Eukaryota</taxon>
        <taxon>Metamonada</taxon>
        <taxon>Carpediemonas-like organisms</taxon>
        <taxon>Kipferlia</taxon>
    </lineage>
</organism>
<dbReference type="InterPro" id="IPR027640">
    <property type="entry name" value="Kinesin-like_fam"/>
</dbReference>
<evidence type="ECO:0000313" key="12">
    <source>
        <dbReference type="Proteomes" id="UP000265618"/>
    </source>
</evidence>
<keyword evidence="7" id="KW-0493">Microtubule</keyword>
<dbReference type="GO" id="GO:0003777">
    <property type="term" value="F:microtubule motor activity"/>
    <property type="evidence" value="ECO:0007669"/>
    <property type="project" value="InterPro"/>
</dbReference>
<feature type="coiled-coil region" evidence="8">
    <location>
        <begin position="517"/>
        <end position="583"/>
    </location>
</feature>
<evidence type="ECO:0000256" key="7">
    <source>
        <dbReference type="RuleBase" id="RU000394"/>
    </source>
</evidence>
<reference evidence="11 12" key="1">
    <citation type="journal article" date="2018" name="PLoS ONE">
        <title>The draft genome of Kipferlia bialata reveals reductive genome evolution in fornicate parasites.</title>
        <authorList>
            <person name="Tanifuji G."/>
            <person name="Takabayashi S."/>
            <person name="Kume K."/>
            <person name="Takagi M."/>
            <person name="Nakayama T."/>
            <person name="Kamikawa R."/>
            <person name="Inagaki Y."/>
            <person name="Hashimoto T."/>
        </authorList>
    </citation>
    <scope>NUCLEOTIDE SEQUENCE [LARGE SCALE GENOMIC DNA]</scope>
    <source>
        <strain evidence="11">NY0173</strain>
    </source>
</reference>
<evidence type="ECO:0000259" key="10">
    <source>
        <dbReference type="PROSITE" id="PS50067"/>
    </source>
</evidence>
<feature type="compositionally biased region" description="Low complexity" evidence="9">
    <location>
        <begin position="30"/>
        <end position="40"/>
    </location>
</feature>
<dbReference type="InterPro" id="IPR027417">
    <property type="entry name" value="P-loop_NTPase"/>
</dbReference>
<dbReference type="Pfam" id="PF00225">
    <property type="entry name" value="Kinesin"/>
    <property type="match status" value="1"/>
</dbReference>
<evidence type="ECO:0000256" key="4">
    <source>
        <dbReference type="ARBA" id="ARBA00022840"/>
    </source>
</evidence>
<dbReference type="PRINTS" id="PR00380">
    <property type="entry name" value="KINESINHEAVY"/>
</dbReference>
<evidence type="ECO:0000256" key="9">
    <source>
        <dbReference type="SAM" id="MobiDB-lite"/>
    </source>
</evidence>
<evidence type="ECO:0000256" key="2">
    <source>
        <dbReference type="ARBA" id="ARBA00022490"/>
    </source>
</evidence>
<comment type="subcellular location">
    <subcellularLocation>
        <location evidence="1">Cytoplasm</location>
    </subcellularLocation>
</comment>
<keyword evidence="3 6" id="KW-0547">Nucleotide-binding</keyword>
<dbReference type="GO" id="GO:0005874">
    <property type="term" value="C:microtubule"/>
    <property type="evidence" value="ECO:0007669"/>
    <property type="project" value="UniProtKB-KW"/>
</dbReference>
<keyword evidence="12" id="KW-1185">Reference proteome</keyword>
<dbReference type="CDD" id="cd00106">
    <property type="entry name" value="KISc"/>
    <property type="match status" value="1"/>
</dbReference>
<evidence type="ECO:0000256" key="8">
    <source>
        <dbReference type="SAM" id="Coils"/>
    </source>
</evidence>
<keyword evidence="6 7" id="KW-0505">Motor protein</keyword>
<keyword evidence="2" id="KW-0963">Cytoplasm</keyword>
<name>A0A9K3CQZ6_9EUKA</name>
<dbReference type="GO" id="GO:0005524">
    <property type="term" value="F:ATP binding"/>
    <property type="evidence" value="ECO:0007669"/>
    <property type="project" value="UniProtKB-UniRule"/>
</dbReference>
<dbReference type="AlphaFoldDB" id="A0A9K3CQZ6"/>
<keyword evidence="5 8" id="KW-0175">Coiled coil</keyword>
<dbReference type="SMART" id="SM00129">
    <property type="entry name" value="KISc"/>
    <property type="match status" value="1"/>
</dbReference>
<proteinExistence type="inferred from homology"/>
<dbReference type="PROSITE" id="PS00411">
    <property type="entry name" value="KINESIN_MOTOR_1"/>
    <property type="match status" value="1"/>
</dbReference>
<accession>A0A9K3CQZ6</accession>
<dbReference type="PANTHER" id="PTHR47969">
    <property type="entry name" value="CHROMOSOME-ASSOCIATED KINESIN KIF4A-RELATED"/>
    <property type="match status" value="1"/>
</dbReference>
<keyword evidence="4 6" id="KW-0067">ATP-binding</keyword>
<dbReference type="InterPro" id="IPR001752">
    <property type="entry name" value="Kinesin_motor_dom"/>
</dbReference>
<feature type="region of interest" description="Disordered" evidence="9">
    <location>
        <begin position="707"/>
        <end position="765"/>
    </location>
</feature>
<evidence type="ECO:0000256" key="5">
    <source>
        <dbReference type="ARBA" id="ARBA00023054"/>
    </source>
</evidence>
<feature type="compositionally biased region" description="Basic and acidic residues" evidence="9">
    <location>
        <begin position="711"/>
        <end position="741"/>
    </location>
</feature>
<dbReference type="Proteomes" id="UP000265618">
    <property type="component" value="Unassembled WGS sequence"/>
</dbReference>
<feature type="compositionally biased region" description="Low complexity" evidence="9">
    <location>
        <begin position="753"/>
        <end position="765"/>
    </location>
</feature>
<dbReference type="SUPFAM" id="SSF52540">
    <property type="entry name" value="P-loop containing nucleoside triphosphate hydrolases"/>
    <property type="match status" value="1"/>
</dbReference>
<gene>
    <name evidence="11" type="ORF">KIPB_002549</name>
</gene>
<dbReference type="GO" id="GO:0005737">
    <property type="term" value="C:cytoplasm"/>
    <property type="evidence" value="ECO:0007669"/>
    <property type="project" value="UniProtKB-SubCell"/>
</dbReference>
<dbReference type="Gene3D" id="3.40.850.10">
    <property type="entry name" value="Kinesin motor domain"/>
    <property type="match status" value="1"/>
</dbReference>
<protein>
    <recommendedName>
        <fullName evidence="7">Kinesin-like protein</fullName>
    </recommendedName>
</protein>
<dbReference type="EMBL" id="BDIP01000430">
    <property type="protein sequence ID" value="GIQ81571.1"/>
    <property type="molecule type" value="Genomic_DNA"/>
</dbReference>
<dbReference type="OrthoDB" id="3176171at2759"/>
<dbReference type="InterPro" id="IPR036961">
    <property type="entry name" value="Kinesin_motor_dom_sf"/>
</dbReference>
<dbReference type="GO" id="GO:0008017">
    <property type="term" value="F:microtubule binding"/>
    <property type="evidence" value="ECO:0007669"/>
    <property type="project" value="InterPro"/>
</dbReference>
<dbReference type="GO" id="GO:0007052">
    <property type="term" value="P:mitotic spindle organization"/>
    <property type="evidence" value="ECO:0007669"/>
    <property type="project" value="TreeGrafter"/>
</dbReference>
<feature type="region of interest" description="Disordered" evidence="9">
    <location>
        <begin position="96"/>
        <end position="117"/>
    </location>
</feature>
<dbReference type="GO" id="GO:0005875">
    <property type="term" value="C:microtubule associated complex"/>
    <property type="evidence" value="ECO:0007669"/>
    <property type="project" value="TreeGrafter"/>
</dbReference>
<dbReference type="InterPro" id="IPR019821">
    <property type="entry name" value="Kinesin_motor_CS"/>
</dbReference>
<dbReference type="PROSITE" id="PS50067">
    <property type="entry name" value="KINESIN_MOTOR_2"/>
    <property type="match status" value="1"/>
</dbReference>
<sequence>MPQATRPVRGKASAGGRGMARSGSVKRLARSNSSSRLRPGQKGGPKGKAKPKARAGGQGAENVRVAVRVRPPNESERGQPMCVTTEEGAPVIEVDTEGTVPPKAGPKGRTPNSGAAKSPIQRYTFDHVFPPGSGNDELYSALGPSLLDSTLSGYHSTLFAYGQTGSGKTYSVSGDHVSPGIIPRLNTELFERMDTMKDEKHEFLVTLSYLELYKDSLRDLLSPSSNTPLEIREHPKLGIFVNGLTELVVESASDVMSLAQQAAQLRQVGSTDMNAQSSRSHTVFSLKVQQRQTETVKDTETVSTLVSKLSLVDLAGSESVKKTGAAGDRFQEGVAINSALLALGNVIHALSEQARSKSRGRGPSQAAFIPYRNSKLTRLLQESLGGNARTTMLATVSPSRVQCQETLGTLGFARRAKIITNSVKKNEDESATVIASLREEIETLRAQLQGGAGQGQGEMDTSHAERMQRYMVALEHAKRQSWRQRQKQAASDRAERLAALTEAGLYDTVVTGIRDAAEIAAKDIAALTSELDRLKHTLSEARQAQADCERNLKEAQEGTGMGIKEATAALKKAKAKSAKAKAAVTDIAQRIRARRADKNAAGAFMKHDQEYRETVAQRERETVQKEHEQALREEEASLMQQDRPDVVSVAMYTTQELRHLQVNAQCRTLRHACKEREREVERLRDLVAKAEELVALRRRQIPLMEAAGARQGREERREELEREKERMRVAEAELQEEKERNASLASALREIGQEPQEGAEAAAIR</sequence>
<dbReference type="GO" id="GO:0051231">
    <property type="term" value="P:spindle elongation"/>
    <property type="evidence" value="ECO:0007669"/>
    <property type="project" value="TreeGrafter"/>
</dbReference>
<feature type="domain" description="Kinesin motor" evidence="10">
    <location>
        <begin position="62"/>
        <end position="419"/>
    </location>
</feature>
<evidence type="ECO:0000256" key="3">
    <source>
        <dbReference type="ARBA" id="ARBA00022741"/>
    </source>
</evidence>
<dbReference type="GO" id="GO:0007018">
    <property type="term" value="P:microtubule-based movement"/>
    <property type="evidence" value="ECO:0007669"/>
    <property type="project" value="InterPro"/>
</dbReference>
<comment type="similarity">
    <text evidence="6 7">Belongs to the TRAFAC class myosin-kinesin ATPase superfamily. Kinesin family.</text>
</comment>
<dbReference type="PANTHER" id="PTHR47969:SF15">
    <property type="entry name" value="CHROMOSOME-ASSOCIATED KINESIN KIF4A-RELATED"/>
    <property type="match status" value="1"/>
</dbReference>
<feature type="region of interest" description="Disordered" evidence="9">
    <location>
        <begin position="1"/>
        <end position="64"/>
    </location>
</feature>
<comment type="caution">
    <text evidence="11">The sequence shown here is derived from an EMBL/GenBank/DDBJ whole genome shotgun (WGS) entry which is preliminary data.</text>
</comment>